<evidence type="ECO:0000256" key="5">
    <source>
        <dbReference type="SAM" id="Phobius"/>
    </source>
</evidence>
<keyword evidence="4 5" id="KW-0472">Membrane</keyword>
<dbReference type="SUPFAM" id="SSF90112">
    <property type="entry name" value="Neurotransmitter-gated ion-channel transmembrane pore"/>
    <property type="match status" value="2"/>
</dbReference>
<feature type="domain" description="Neurotransmitter-gated ion-channel ligand-binding" evidence="7">
    <location>
        <begin position="376"/>
        <end position="458"/>
    </location>
</feature>
<proteinExistence type="predicted"/>
<dbReference type="InterPro" id="IPR036734">
    <property type="entry name" value="Neur_chan_lig-bd_sf"/>
</dbReference>
<reference evidence="10" key="2">
    <citation type="submission" date="2019-09" db="UniProtKB">
        <authorList>
            <consortium name="WormBaseParasite"/>
        </authorList>
    </citation>
    <scope>IDENTIFICATION</scope>
</reference>
<evidence type="ECO:0000259" key="7">
    <source>
        <dbReference type="Pfam" id="PF02931"/>
    </source>
</evidence>
<evidence type="ECO:0000256" key="1">
    <source>
        <dbReference type="ARBA" id="ARBA00004141"/>
    </source>
</evidence>
<dbReference type="Pfam" id="PF02931">
    <property type="entry name" value="Neur_chan_LBD"/>
    <property type="match status" value="2"/>
</dbReference>
<dbReference type="PANTHER" id="PTHR18945">
    <property type="entry name" value="NEUROTRANSMITTER GATED ION CHANNEL"/>
    <property type="match status" value="1"/>
</dbReference>
<feature type="transmembrane region" description="Helical" evidence="5">
    <location>
        <begin position="460"/>
        <end position="482"/>
    </location>
</feature>
<dbReference type="EMBL" id="UZAH01000005">
    <property type="protein sequence ID" value="VDO18063.1"/>
    <property type="molecule type" value="Genomic_DNA"/>
</dbReference>
<dbReference type="InterPro" id="IPR038050">
    <property type="entry name" value="Neuro_actylchol_rec"/>
</dbReference>
<organism evidence="8">
    <name type="scientific">Heligmosomoides polygyrus</name>
    <name type="common">Parasitic roundworm</name>
    <dbReference type="NCBI Taxonomy" id="6339"/>
    <lineage>
        <taxon>Eukaryota</taxon>
        <taxon>Metazoa</taxon>
        <taxon>Ecdysozoa</taxon>
        <taxon>Nematoda</taxon>
        <taxon>Chromadorea</taxon>
        <taxon>Rhabditida</taxon>
        <taxon>Rhabditina</taxon>
        <taxon>Rhabditomorpha</taxon>
        <taxon>Strongyloidea</taxon>
        <taxon>Heligmosomidae</taxon>
        <taxon>Heligmosomoides</taxon>
    </lineage>
</organism>
<dbReference type="Gene3D" id="2.70.170.10">
    <property type="entry name" value="Neurotransmitter-gated ion-channel ligand-binding domain"/>
    <property type="match status" value="2"/>
</dbReference>
<keyword evidence="6" id="KW-0732">Signal</keyword>
<evidence type="ECO:0000256" key="4">
    <source>
        <dbReference type="ARBA" id="ARBA00023136"/>
    </source>
</evidence>
<evidence type="ECO:0000313" key="10">
    <source>
        <dbReference type="WBParaSite" id="HPBE_0000000901-mRNA-1"/>
    </source>
</evidence>
<dbReference type="GO" id="GO:0016020">
    <property type="term" value="C:membrane"/>
    <property type="evidence" value="ECO:0007669"/>
    <property type="project" value="UniProtKB-SubCell"/>
</dbReference>
<gene>
    <name evidence="8" type="ORF">HPBE_LOCUS10</name>
</gene>
<evidence type="ECO:0000313" key="8">
    <source>
        <dbReference type="EMBL" id="VDO18063.1"/>
    </source>
</evidence>
<evidence type="ECO:0000256" key="6">
    <source>
        <dbReference type="SAM" id="SignalP"/>
    </source>
</evidence>
<protein>
    <submittedName>
        <fullName evidence="10">Neur_chan_LBD domain-containing protein</fullName>
    </submittedName>
</protein>
<dbReference type="WBParaSite" id="HPBE_0000000901-mRNA-1">
    <property type="protein sequence ID" value="HPBE_0000000901-mRNA-1"/>
    <property type="gene ID" value="HPBE_0000000901"/>
</dbReference>
<dbReference type="InterPro" id="IPR036719">
    <property type="entry name" value="Neuro-gated_channel_TM_sf"/>
</dbReference>
<dbReference type="OrthoDB" id="5866477at2759"/>
<feature type="domain" description="Neurotransmitter-gated ion-channel ligand-binding" evidence="7">
    <location>
        <begin position="32"/>
        <end position="203"/>
    </location>
</feature>
<name>A0A3P7UBP6_HELPZ</name>
<reference evidence="8 9" key="1">
    <citation type="submission" date="2018-11" db="EMBL/GenBank/DDBJ databases">
        <authorList>
            <consortium name="Pathogen Informatics"/>
        </authorList>
    </citation>
    <scope>NUCLEOTIDE SEQUENCE [LARGE SCALE GENOMIC DNA]</scope>
</reference>
<dbReference type="CDD" id="cd18989">
    <property type="entry name" value="LGIC_ECD_cation"/>
    <property type="match status" value="1"/>
</dbReference>
<dbReference type="GO" id="GO:0005230">
    <property type="term" value="F:extracellular ligand-gated monoatomic ion channel activity"/>
    <property type="evidence" value="ECO:0007669"/>
    <property type="project" value="InterPro"/>
</dbReference>
<feature type="signal peptide" evidence="6">
    <location>
        <begin position="1"/>
        <end position="19"/>
    </location>
</feature>
<dbReference type="Proteomes" id="UP000050761">
    <property type="component" value="Unassembled WGS sequence"/>
</dbReference>
<dbReference type="GO" id="GO:0004888">
    <property type="term" value="F:transmembrane signaling receptor activity"/>
    <property type="evidence" value="ECO:0007669"/>
    <property type="project" value="InterPro"/>
</dbReference>
<evidence type="ECO:0000256" key="2">
    <source>
        <dbReference type="ARBA" id="ARBA00022692"/>
    </source>
</evidence>
<keyword evidence="9" id="KW-1185">Reference proteome</keyword>
<feature type="transmembrane region" description="Helical" evidence="5">
    <location>
        <begin position="227"/>
        <end position="249"/>
    </location>
</feature>
<keyword evidence="3 5" id="KW-1133">Transmembrane helix</keyword>
<feature type="chain" id="PRO_5044596462" evidence="6">
    <location>
        <begin position="20"/>
        <end position="523"/>
    </location>
</feature>
<dbReference type="Gene3D" id="1.20.58.390">
    <property type="entry name" value="Neurotransmitter-gated ion-channel transmembrane domain"/>
    <property type="match status" value="2"/>
</dbReference>
<evidence type="ECO:0000256" key="3">
    <source>
        <dbReference type="ARBA" id="ARBA00022989"/>
    </source>
</evidence>
<dbReference type="InterPro" id="IPR006201">
    <property type="entry name" value="Neur_channel"/>
</dbReference>
<keyword evidence="2 5" id="KW-0812">Transmembrane</keyword>
<feature type="transmembrane region" description="Helical" evidence="5">
    <location>
        <begin position="288"/>
        <end position="314"/>
    </location>
</feature>
<evidence type="ECO:0000313" key="9">
    <source>
        <dbReference type="Proteomes" id="UP000050761"/>
    </source>
</evidence>
<sequence length="523" mass="59302">MFAATVTALLFAPSGIVDSCLILNRTDFLREQTRLYKTLFKDYDARLPAVITIDNSSRADGADLPRYNVAVVLSILKLISMDESEQKANFLFEYQMEWQDERIGWTPSEYCGIKHIYVSRQDVWIPEVTIIDAHSSQDYREEYKKFVWVNSTGHMGYFVPTVTATVCAIKTRDFPFDSQHCPVKMMTQSFSAREYGIEAKLSPAMFDLDVREQMNSFEFSIKRNPSFYIAVVITPSFVVNILCIIGLFLRAGNSMAKLGMALTNVMSLTFIYGILASVLPKTDELPKIAIYVVVNLCLIVAALVCVIVLPHVRLRRRTDKIKEKLDEKKDNEDPTICCSLNLGLFIAFELANLTNFLVLVFHSTQDYREDYKKFVTIREFPFDSQQCTIKIMTQLFMPNEYSIEAVLSPQLANSTTVESMGNGEWKVLKVTAQTVIVENPDKSLVEMNTYEFYLKRNPSFYIAVVITPSFVINILCVLGLFLRAESSMSKLGMALTNVMSLTFILGILATVLPKTDELPKIGE</sequence>
<accession>A0A3P7UBP6</accession>
<dbReference type="AlphaFoldDB" id="A0A3P7UBP6"/>
<feature type="transmembrane region" description="Helical" evidence="5">
    <location>
        <begin position="335"/>
        <end position="361"/>
    </location>
</feature>
<feature type="transmembrane region" description="Helical" evidence="5">
    <location>
        <begin position="261"/>
        <end position="282"/>
    </location>
</feature>
<feature type="transmembrane region" description="Helical" evidence="5">
    <location>
        <begin position="494"/>
        <end position="512"/>
    </location>
</feature>
<dbReference type="SUPFAM" id="SSF63712">
    <property type="entry name" value="Nicotinic receptor ligand binding domain-like"/>
    <property type="match status" value="2"/>
</dbReference>
<dbReference type="PRINTS" id="PR00252">
    <property type="entry name" value="NRIONCHANNEL"/>
</dbReference>
<comment type="subcellular location">
    <subcellularLocation>
        <location evidence="1">Membrane</location>
        <topology evidence="1">Multi-pass membrane protein</topology>
    </subcellularLocation>
</comment>
<dbReference type="InterPro" id="IPR006202">
    <property type="entry name" value="Neur_chan_lig-bd"/>
</dbReference>